<feature type="compositionally biased region" description="Polar residues" evidence="1">
    <location>
        <begin position="940"/>
        <end position="965"/>
    </location>
</feature>
<feature type="region of interest" description="Disordered" evidence="1">
    <location>
        <begin position="1378"/>
        <end position="1414"/>
    </location>
</feature>
<dbReference type="eggNOG" id="KOG0500">
    <property type="taxonomic scope" value="Eukaryota"/>
</dbReference>
<feature type="transmembrane region" description="Helical" evidence="2">
    <location>
        <begin position="505"/>
        <end position="525"/>
    </location>
</feature>
<feature type="transmembrane region" description="Helical" evidence="2">
    <location>
        <begin position="445"/>
        <end position="462"/>
    </location>
</feature>
<feature type="transmembrane region" description="Helical" evidence="2">
    <location>
        <begin position="361"/>
        <end position="380"/>
    </location>
</feature>
<keyword evidence="5" id="KW-1185">Reference proteome</keyword>
<feature type="compositionally biased region" description="Basic and acidic residues" evidence="1">
    <location>
        <begin position="973"/>
        <end position="983"/>
    </location>
</feature>
<feature type="region of interest" description="Disordered" evidence="1">
    <location>
        <begin position="934"/>
        <end position="994"/>
    </location>
</feature>
<feature type="compositionally biased region" description="Low complexity" evidence="1">
    <location>
        <begin position="984"/>
        <end position="993"/>
    </location>
</feature>
<dbReference type="Pfam" id="PF00027">
    <property type="entry name" value="cNMP_binding"/>
    <property type="match status" value="1"/>
</dbReference>
<feature type="transmembrane region" description="Helical" evidence="2">
    <location>
        <begin position="583"/>
        <end position="600"/>
    </location>
</feature>
<evidence type="ECO:0000256" key="2">
    <source>
        <dbReference type="SAM" id="Phobius"/>
    </source>
</evidence>
<dbReference type="InterPro" id="IPR051413">
    <property type="entry name" value="K/Na_HCN_channel"/>
</dbReference>
<dbReference type="Gene3D" id="2.60.120.10">
    <property type="entry name" value="Jelly Rolls"/>
    <property type="match status" value="1"/>
</dbReference>
<dbReference type="GO" id="GO:0035725">
    <property type="term" value="P:sodium ion transmembrane transport"/>
    <property type="evidence" value="ECO:0007669"/>
    <property type="project" value="TreeGrafter"/>
</dbReference>
<dbReference type="GeneID" id="24439119"/>
<dbReference type="InParanoid" id="W7X284"/>
<accession>W7X284</accession>
<dbReference type="EMBL" id="GG662441">
    <property type="protein sequence ID" value="EWS71747.1"/>
    <property type="molecule type" value="Genomic_DNA"/>
</dbReference>
<name>W7X284_TETTS</name>
<evidence type="ECO:0000313" key="5">
    <source>
        <dbReference type="Proteomes" id="UP000009168"/>
    </source>
</evidence>
<keyword evidence="2" id="KW-0472">Membrane</keyword>
<dbReference type="InterPro" id="IPR018490">
    <property type="entry name" value="cNMP-bd_dom_sf"/>
</dbReference>
<dbReference type="SMART" id="SM00100">
    <property type="entry name" value="cNMP"/>
    <property type="match status" value="1"/>
</dbReference>
<protein>
    <submittedName>
        <fullName evidence="4">Cyclic nucleotide-binding domain protein</fullName>
    </submittedName>
</protein>
<keyword evidence="2" id="KW-1133">Transmembrane helix</keyword>
<feature type="domain" description="Cyclic nucleotide-binding" evidence="3">
    <location>
        <begin position="689"/>
        <end position="798"/>
    </location>
</feature>
<gene>
    <name evidence="4" type="ORF">TTHERM_000465049</name>
</gene>
<dbReference type="InterPro" id="IPR000595">
    <property type="entry name" value="cNMP-bd_dom"/>
</dbReference>
<sequence>MIINSQDLDIVTSGNSLRQNQNRMNKLFDDEDHKNLKKFHLKNQMDNDILVKDEQDDMFDITNIMSDQQRLQRLGYNQNALQVLKNQNNTNTGIDEFTANWKNPSEVKQDAQKSITILNLQSMDETSKNMLQQKDNNNFQKLLMQMQSPISFDNKQSLMNAMNGINSNNGRIHTEQSQKQAQKTTFQYNVYQTANRLRQKLISKLERVKLLNLTNFHLRLIDDWSSLMNNRQFSCQNLECQINQDLGNIKKSSCCFQSTSKNISNVNNKDQNSLFIKETSKQLEQISIGSNSNFTSKKKMINLFQSARSFKDQPLQSTETSQKPKTERKSIIQIYSSILLWVTCIKTAINPTDLKRLIIDLLQVLFLIIFYFFITLRAVFENEIDRLLISNDTDINQNTIIFYFACVGFPLQLIDLFMSYITGFYNKGILITDANIASLRYFKRFFIFDLVSILCLLFFIIGSQDPPIVIKVLYFLKIQSSFQSLKRLKLKASINQFRKLVFKILYNGAIFGLVLHSFTVIWIAIGKNESRSNTQKAMINTSWIDYNQLTNQNWHYLYTASLQFMCSSLIFQGMQTKTQSEQLFLVFTQIFSVFFIYRFVCSFIKMAKLYSFSASYSDKAVFISNFLPKRNVPEQIIVDAKQNLKYTLTKKYKQNREHQSKNQLKLLNSSLKDKIIESINKKIIDKMEIMKIFTEKFKTQISKHLDEIQFEKGQIVYYQGEETDCNLYFVAQGQVELFYVTEKRCKDEENYLVFQTIQTGQHFGQLSFFTGMPRESYARCSEESIVFKVNRDQFRNIIQENQKDLEIFCEIKDDLLFQNEHNLVFQVCSACKKEKHQVIDCPEVHFVADKEKIILSQNCPKVQLRSPGFAKRKKKDFNALSDQNGINQAAQKVEQNSSLYNKCMFDAMNTSCGFYDQRLNQSNLELDQFNDNLSKESDDGFNNENNQNTKHQQSLEGLPSKNNLVYTDIDQEQSNRRKSEHHLQNLNTLNTTNKQRSFTKEDEFFFEQKSGQSFLYPIRKDTSHAITNVINNGASSQGNILIPTQQELAVSPIPSLNQEQSFFSNQIKSKPYLSKNNSNNIQQDESINNSSQFLNFQHNQNSEFPQRNLTPEDVFDQKVNHAKEMIHSASPNVHRNKKKNLTWNIVDEVQQMQTICNTPQNQTAKTSNQSNINVNNQNVHSSFANSNQNALNHISNNCNINNTVTTPLSYSSSNIINTVNQIPNQNINNSINNINNNNEQNYQGSPSMTHQTRRISQTPKTLYQIHKEELGILQGYDEVIGKHVQRQKSIIQHQLDNNINQTPKQTDSNYSEQVQYNQSPHIDIQNGYSSTKVLGSQPYINNNHGIAINYNSGTNINNIILNSNSLGNNYNDAITEQSKVQKQTSTRKRTSSKFNDSQYKADSDSQNSASQFKKVANNKKKKILTIIQEQSPLVRSGNQMKKPSLINPLQASQVMMPFSIQFDESNSSQLIPMATSMQFTNNYLDSKKQSIVKGKSQFNNSQLLSSIDFLSTQQQQHLQQLSQINQQLGILGEFFPDKVEQSMLYSVYNDKSKHSIKSKINLPKLSQVIPQLQTNLQSYNNPNQQFQNQQSISKFFQNMNGRLRKSIALKKIQNYQEQLQDQLNYSQYGDSFYQNFGMDRNLRNNEIDIGYFNKNYNAQYVPYIPKLDENLESIKEFQFYKPHYNIKVILKQLESSLKNKKLKTKSFRQQGNSFYVYSLKIKNKNQK</sequence>
<proteinExistence type="predicted"/>
<evidence type="ECO:0000259" key="3">
    <source>
        <dbReference type="PROSITE" id="PS50042"/>
    </source>
</evidence>
<dbReference type="GO" id="GO:0098855">
    <property type="term" value="C:HCN channel complex"/>
    <property type="evidence" value="ECO:0007669"/>
    <property type="project" value="TreeGrafter"/>
</dbReference>
<dbReference type="KEGG" id="tet:TTHERM_000465049"/>
<feature type="transmembrane region" description="Helical" evidence="2">
    <location>
        <begin position="400"/>
        <end position="425"/>
    </location>
</feature>
<dbReference type="PANTHER" id="PTHR45689:SF5">
    <property type="entry name" value="I[[H]] CHANNEL, ISOFORM E"/>
    <property type="match status" value="1"/>
</dbReference>
<reference evidence="5" key="1">
    <citation type="journal article" date="2006" name="PLoS Biol.">
        <title>Macronuclear genome sequence of the ciliate Tetrahymena thermophila, a model eukaryote.</title>
        <authorList>
            <person name="Eisen J.A."/>
            <person name="Coyne R.S."/>
            <person name="Wu M."/>
            <person name="Wu D."/>
            <person name="Thiagarajan M."/>
            <person name="Wortman J.R."/>
            <person name="Badger J.H."/>
            <person name="Ren Q."/>
            <person name="Amedeo P."/>
            <person name="Jones K.M."/>
            <person name="Tallon L.J."/>
            <person name="Delcher A.L."/>
            <person name="Salzberg S.L."/>
            <person name="Silva J.C."/>
            <person name="Haas B.J."/>
            <person name="Majoros W.H."/>
            <person name="Farzad M."/>
            <person name="Carlton J.M."/>
            <person name="Smith R.K. Jr."/>
            <person name="Garg J."/>
            <person name="Pearlman R.E."/>
            <person name="Karrer K.M."/>
            <person name="Sun L."/>
            <person name="Manning G."/>
            <person name="Elde N.C."/>
            <person name="Turkewitz A.P."/>
            <person name="Asai D.J."/>
            <person name="Wilkes D.E."/>
            <person name="Wang Y."/>
            <person name="Cai H."/>
            <person name="Collins K."/>
            <person name="Stewart B.A."/>
            <person name="Lee S.R."/>
            <person name="Wilamowska K."/>
            <person name="Weinberg Z."/>
            <person name="Ruzzo W.L."/>
            <person name="Wloga D."/>
            <person name="Gaertig J."/>
            <person name="Frankel J."/>
            <person name="Tsao C.-C."/>
            <person name="Gorovsky M.A."/>
            <person name="Keeling P.J."/>
            <person name="Waller R.F."/>
            <person name="Patron N.J."/>
            <person name="Cherry J.M."/>
            <person name="Stover N.A."/>
            <person name="Krieger C.J."/>
            <person name="del Toro C."/>
            <person name="Ryder H.F."/>
            <person name="Williamson S.C."/>
            <person name="Barbeau R.A."/>
            <person name="Hamilton E.P."/>
            <person name="Orias E."/>
        </authorList>
    </citation>
    <scope>NUCLEOTIDE SEQUENCE [LARGE SCALE GENOMIC DNA]</scope>
    <source>
        <strain evidence="5">SB210</strain>
    </source>
</reference>
<dbReference type="GO" id="GO:0003254">
    <property type="term" value="P:regulation of membrane depolarization"/>
    <property type="evidence" value="ECO:0007669"/>
    <property type="project" value="TreeGrafter"/>
</dbReference>
<feature type="transmembrane region" description="Helical" evidence="2">
    <location>
        <begin position="554"/>
        <end position="571"/>
    </location>
</feature>
<organism evidence="4 5">
    <name type="scientific">Tetrahymena thermophila (strain SB210)</name>
    <dbReference type="NCBI Taxonomy" id="312017"/>
    <lineage>
        <taxon>Eukaryota</taxon>
        <taxon>Sar</taxon>
        <taxon>Alveolata</taxon>
        <taxon>Ciliophora</taxon>
        <taxon>Intramacronucleata</taxon>
        <taxon>Oligohymenophorea</taxon>
        <taxon>Hymenostomatida</taxon>
        <taxon>Tetrahymenina</taxon>
        <taxon>Tetrahymenidae</taxon>
        <taxon>Tetrahymena</taxon>
    </lineage>
</organism>
<dbReference type="GO" id="GO:0005249">
    <property type="term" value="F:voltage-gated potassium channel activity"/>
    <property type="evidence" value="ECO:0007669"/>
    <property type="project" value="TreeGrafter"/>
</dbReference>
<evidence type="ECO:0000313" key="4">
    <source>
        <dbReference type="EMBL" id="EWS71747.1"/>
    </source>
</evidence>
<dbReference type="RefSeq" id="XP_012655700.1">
    <property type="nucleotide sequence ID" value="XM_012800246.1"/>
</dbReference>
<dbReference type="SUPFAM" id="SSF51206">
    <property type="entry name" value="cAMP-binding domain-like"/>
    <property type="match status" value="1"/>
</dbReference>
<evidence type="ECO:0000256" key="1">
    <source>
        <dbReference type="SAM" id="MobiDB-lite"/>
    </source>
</evidence>
<dbReference type="CDD" id="cd00038">
    <property type="entry name" value="CAP_ED"/>
    <property type="match status" value="1"/>
</dbReference>
<keyword evidence="2" id="KW-0812">Transmembrane</keyword>
<dbReference type="PANTHER" id="PTHR45689">
    <property type="entry name" value="I[[H]] CHANNEL, ISOFORM E"/>
    <property type="match status" value="1"/>
</dbReference>
<dbReference type="PROSITE" id="PS50042">
    <property type="entry name" value="CNMP_BINDING_3"/>
    <property type="match status" value="1"/>
</dbReference>
<feature type="compositionally biased region" description="Polar residues" evidence="1">
    <location>
        <begin position="1392"/>
        <end position="1411"/>
    </location>
</feature>
<dbReference type="InterPro" id="IPR014710">
    <property type="entry name" value="RmlC-like_jellyroll"/>
</dbReference>
<dbReference type="Proteomes" id="UP000009168">
    <property type="component" value="Unassembled WGS sequence"/>
</dbReference>